<dbReference type="GO" id="GO:0004672">
    <property type="term" value="F:protein kinase activity"/>
    <property type="evidence" value="ECO:0007669"/>
    <property type="project" value="InterPro"/>
</dbReference>
<name>A0A443RZY5_9ACAR</name>
<dbReference type="InterPro" id="IPR000719">
    <property type="entry name" value="Prot_kinase_dom"/>
</dbReference>
<dbReference type="SUPFAM" id="SSF56112">
    <property type="entry name" value="Protein kinase-like (PK-like)"/>
    <property type="match status" value="2"/>
</dbReference>
<keyword evidence="1" id="KW-0067">ATP-binding</keyword>
<dbReference type="EMBL" id="NCKV01015357">
    <property type="protein sequence ID" value="RWS20810.1"/>
    <property type="molecule type" value="Genomic_DNA"/>
</dbReference>
<keyword evidence="1" id="KW-0547">Nucleotide-binding</keyword>
<comment type="caution">
    <text evidence="3">The sequence shown here is derived from an EMBL/GenBank/DDBJ whole genome shotgun (WGS) entry which is preliminary data.</text>
</comment>
<evidence type="ECO:0000259" key="2">
    <source>
        <dbReference type="PROSITE" id="PS50011"/>
    </source>
</evidence>
<accession>A0A443RZY5</accession>
<dbReference type="InterPro" id="IPR001245">
    <property type="entry name" value="Ser-Thr/Tyr_kinase_cat_dom"/>
</dbReference>
<organism evidence="3 4">
    <name type="scientific">Leptotrombidium deliense</name>
    <dbReference type="NCBI Taxonomy" id="299467"/>
    <lineage>
        <taxon>Eukaryota</taxon>
        <taxon>Metazoa</taxon>
        <taxon>Ecdysozoa</taxon>
        <taxon>Arthropoda</taxon>
        <taxon>Chelicerata</taxon>
        <taxon>Arachnida</taxon>
        <taxon>Acari</taxon>
        <taxon>Acariformes</taxon>
        <taxon>Trombidiformes</taxon>
        <taxon>Prostigmata</taxon>
        <taxon>Anystina</taxon>
        <taxon>Parasitengona</taxon>
        <taxon>Trombiculoidea</taxon>
        <taxon>Trombiculidae</taxon>
        <taxon>Leptotrombidium</taxon>
    </lineage>
</organism>
<dbReference type="Pfam" id="PF07714">
    <property type="entry name" value="PK_Tyr_Ser-Thr"/>
    <property type="match status" value="1"/>
</dbReference>
<gene>
    <name evidence="3" type="ORF">B4U80_14221</name>
</gene>
<dbReference type="GO" id="GO:0005524">
    <property type="term" value="F:ATP binding"/>
    <property type="evidence" value="ECO:0007669"/>
    <property type="project" value="UniProtKB-UniRule"/>
</dbReference>
<keyword evidence="4" id="KW-1185">Reference proteome</keyword>
<dbReference type="PROSITE" id="PS50011">
    <property type="entry name" value="PROTEIN_KINASE_DOM"/>
    <property type="match status" value="1"/>
</dbReference>
<evidence type="ECO:0000313" key="4">
    <source>
        <dbReference type="Proteomes" id="UP000288716"/>
    </source>
</evidence>
<protein>
    <recommendedName>
        <fullName evidence="2">Protein kinase domain-containing protein</fullName>
    </recommendedName>
</protein>
<proteinExistence type="predicted"/>
<dbReference type="VEuPathDB" id="VectorBase:LDEU011230"/>
<evidence type="ECO:0000256" key="1">
    <source>
        <dbReference type="PROSITE-ProRule" id="PRU10141"/>
    </source>
</evidence>
<dbReference type="AlphaFoldDB" id="A0A443RZY5"/>
<feature type="binding site" evidence="1">
    <location>
        <position position="49"/>
    </location>
    <ligand>
        <name>ATP</name>
        <dbReference type="ChEBI" id="CHEBI:30616"/>
    </ligand>
</feature>
<dbReference type="Proteomes" id="UP000288716">
    <property type="component" value="Unassembled WGS sequence"/>
</dbReference>
<dbReference type="Gene3D" id="3.30.200.20">
    <property type="entry name" value="Phosphorylase Kinase, domain 1"/>
    <property type="match status" value="1"/>
</dbReference>
<feature type="domain" description="Protein kinase" evidence="2">
    <location>
        <begin position="21"/>
        <end position="184"/>
    </location>
</feature>
<dbReference type="InterPro" id="IPR011009">
    <property type="entry name" value="Kinase-like_dom_sf"/>
</dbReference>
<sequence length="184" mass="21268">MSLEKSLFVGSPYSFDGFFKFTKGREIGSGSYGNVREAEINDTIYAIKKIRRKVDLNEFINLTDYIRQYGLCYKASDKLSDEENEKLHSISVYELLTCGSFDHVYKAVIRTASENPNFKAVAVRKCLAIKTKIDELQNEHNILKRLEHRNIVSYEKMNVLHNEVWSRRNVAKNACNTSTVRDSR</sequence>
<dbReference type="InterPro" id="IPR017441">
    <property type="entry name" value="Protein_kinase_ATP_BS"/>
</dbReference>
<evidence type="ECO:0000313" key="3">
    <source>
        <dbReference type="EMBL" id="RWS20810.1"/>
    </source>
</evidence>
<dbReference type="PROSITE" id="PS00107">
    <property type="entry name" value="PROTEIN_KINASE_ATP"/>
    <property type="match status" value="1"/>
</dbReference>
<reference evidence="3 4" key="1">
    <citation type="journal article" date="2018" name="Gigascience">
        <title>Genomes of trombidid mites reveal novel predicted allergens and laterally-transferred genes associated with secondary metabolism.</title>
        <authorList>
            <person name="Dong X."/>
            <person name="Chaisiri K."/>
            <person name="Xia D."/>
            <person name="Armstrong S.D."/>
            <person name="Fang Y."/>
            <person name="Donnelly M.J."/>
            <person name="Kadowaki T."/>
            <person name="McGarry J.W."/>
            <person name="Darby A.C."/>
            <person name="Makepeace B.L."/>
        </authorList>
    </citation>
    <scope>NUCLEOTIDE SEQUENCE [LARGE SCALE GENOMIC DNA]</scope>
    <source>
        <strain evidence="3">UoL-UT</strain>
    </source>
</reference>